<dbReference type="RefSeq" id="WP_157031457.1">
    <property type="nucleotide sequence ID" value="NZ_CVLB01000001.1"/>
</dbReference>
<reference evidence="2" key="1">
    <citation type="submission" date="2015-04" db="EMBL/GenBank/DDBJ databases">
        <authorList>
            <person name="Mushtaq Mamoona"/>
        </authorList>
    </citation>
    <scope>NUCLEOTIDE SEQUENCE [LARGE SCALE GENOMIC DNA]</scope>
    <source>
        <strain evidence="2">AN4859/03</strain>
    </source>
</reference>
<evidence type="ECO:0000313" key="1">
    <source>
        <dbReference type="EMBL" id="CRF33032.1"/>
    </source>
</evidence>
<gene>
    <name evidence="1" type="ORF">BRSU_1179</name>
</gene>
<protein>
    <recommendedName>
        <fullName evidence="3">CopG-like ribbon-helix-helix domain-containing protein</fullName>
    </recommendedName>
</protein>
<organism evidence="1 2">
    <name type="scientific">Brachyspira suanatina</name>
    <dbReference type="NCBI Taxonomy" id="381802"/>
    <lineage>
        <taxon>Bacteria</taxon>
        <taxon>Pseudomonadati</taxon>
        <taxon>Spirochaetota</taxon>
        <taxon>Spirochaetia</taxon>
        <taxon>Brachyspirales</taxon>
        <taxon>Brachyspiraceae</taxon>
        <taxon>Brachyspira</taxon>
    </lineage>
</organism>
<dbReference type="AlphaFoldDB" id="A0A0G4K6J9"/>
<keyword evidence="2" id="KW-1185">Reference proteome</keyword>
<evidence type="ECO:0008006" key="3">
    <source>
        <dbReference type="Google" id="ProtNLM"/>
    </source>
</evidence>
<proteinExistence type="predicted"/>
<dbReference type="EMBL" id="CVLB01000001">
    <property type="protein sequence ID" value="CRF33032.1"/>
    <property type="molecule type" value="Genomic_DNA"/>
</dbReference>
<sequence length="58" mass="6730">MSNDTRLKPSLNLSSDEISLINKIAQEQARTKNSLITYIVKEYLKEYQEKQAKEKGEL</sequence>
<name>A0A0G4K6J9_9SPIR</name>
<accession>A0A0G4K6J9</accession>
<evidence type="ECO:0000313" key="2">
    <source>
        <dbReference type="Proteomes" id="UP000043763"/>
    </source>
</evidence>
<dbReference type="Proteomes" id="UP000043763">
    <property type="component" value="Unassembled WGS sequence"/>
</dbReference>